<accession>A0ABN2Q4S9</accession>
<reference evidence="4 5" key="1">
    <citation type="journal article" date="2019" name="Int. J. Syst. Evol. Microbiol.">
        <title>The Global Catalogue of Microorganisms (GCM) 10K type strain sequencing project: providing services to taxonomists for standard genome sequencing and annotation.</title>
        <authorList>
            <consortium name="The Broad Institute Genomics Platform"/>
            <consortium name="The Broad Institute Genome Sequencing Center for Infectious Disease"/>
            <person name="Wu L."/>
            <person name="Ma J."/>
        </authorList>
    </citation>
    <scope>NUCLEOTIDE SEQUENCE [LARGE SCALE GENOMIC DNA]</scope>
    <source>
        <strain evidence="4 5">JCM 14901</strain>
    </source>
</reference>
<evidence type="ECO:0000256" key="1">
    <source>
        <dbReference type="ARBA" id="ARBA00022801"/>
    </source>
</evidence>
<evidence type="ECO:0000313" key="4">
    <source>
        <dbReference type="EMBL" id="GAA1944274.1"/>
    </source>
</evidence>
<dbReference type="Proteomes" id="UP001499933">
    <property type="component" value="Unassembled WGS sequence"/>
</dbReference>
<dbReference type="PROSITE" id="PS51257">
    <property type="entry name" value="PROKAR_LIPOPROTEIN"/>
    <property type="match status" value="1"/>
</dbReference>
<sequence length="287" mass="29701">MIQRATTAALAAILLVGLSACASTGEPRSTTSAAAVDVQTTVYHEVDGKKLDADVCLPRNAHKDRAAMILVHGGGFTEGSRSSMRKLCEQFAQRGVVGVAIDYRMLPDFAYPAPVDDANSAVAWLKQPDIAAQYAIDPARIGMLGSSAGAIITASVATEPDTGIAAGVALSPVADMTPSGLTLGTPSPEAIATILAYLGCTKIDDCPQSVPASPLKAVSKGDAPLFLAGGSRELVPRQQVKALHDALQAAGVPTELTVLAGERHGLALLTDKMRNAIFDFVKARLQS</sequence>
<feature type="signal peptide" evidence="2">
    <location>
        <begin position="1"/>
        <end position="22"/>
    </location>
</feature>
<keyword evidence="1" id="KW-0378">Hydrolase</keyword>
<dbReference type="InterPro" id="IPR029058">
    <property type="entry name" value="AB_hydrolase_fold"/>
</dbReference>
<keyword evidence="5" id="KW-1185">Reference proteome</keyword>
<proteinExistence type="predicted"/>
<feature type="chain" id="PRO_5047041527" description="Alpha/beta hydrolase fold-3 domain-containing protein" evidence="2">
    <location>
        <begin position="23"/>
        <end position="287"/>
    </location>
</feature>
<dbReference type="Pfam" id="PF07859">
    <property type="entry name" value="Abhydrolase_3"/>
    <property type="match status" value="1"/>
</dbReference>
<evidence type="ECO:0000259" key="3">
    <source>
        <dbReference type="Pfam" id="PF07859"/>
    </source>
</evidence>
<gene>
    <name evidence="4" type="ORF">GCM10009776_02570</name>
</gene>
<evidence type="ECO:0000256" key="2">
    <source>
        <dbReference type="SAM" id="SignalP"/>
    </source>
</evidence>
<feature type="domain" description="Alpha/beta hydrolase fold-3" evidence="3">
    <location>
        <begin position="69"/>
        <end position="266"/>
    </location>
</feature>
<dbReference type="EMBL" id="BAAAOG010000001">
    <property type="protein sequence ID" value="GAA1944274.1"/>
    <property type="molecule type" value="Genomic_DNA"/>
</dbReference>
<dbReference type="RefSeq" id="WP_344090369.1">
    <property type="nucleotide sequence ID" value="NZ_BAAAOG010000001.1"/>
</dbReference>
<dbReference type="InterPro" id="IPR050300">
    <property type="entry name" value="GDXG_lipolytic_enzyme"/>
</dbReference>
<comment type="caution">
    <text evidence="4">The sequence shown here is derived from an EMBL/GenBank/DDBJ whole genome shotgun (WGS) entry which is preliminary data.</text>
</comment>
<dbReference type="SUPFAM" id="SSF53474">
    <property type="entry name" value="alpha/beta-Hydrolases"/>
    <property type="match status" value="1"/>
</dbReference>
<dbReference type="PANTHER" id="PTHR48081">
    <property type="entry name" value="AB HYDROLASE SUPERFAMILY PROTEIN C4A8.06C"/>
    <property type="match status" value="1"/>
</dbReference>
<organism evidence="4 5">
    <name type="scientific">Microbacterium deminutum</name>
    <dbReference type="NCBI Taxonomy" id="344164"/>
    <lineage>
        <taxon>Bacteria</taxon>
        <taxon>Bacillati</taxon>
        <taxon>Actinomycetota</taxon>
        <taxon>Actinomycetes</taxon>
        <taxon>Micrococcales</taxon>
        <taxon>Microbacteriaceae</taxon>
        <taxon>Microbacterium</taxon>
    </lineage>
</organism>
<evidence type="ECO:0000313" key="5">
    <source>
        <dbReference type="Proteomes" id="UP001499933"/>
    </source>
</evidence>
<keyword evidence="2" id="KW-0732">Signal</keyword>
<name>A0ABN2Q4S9_9MICO</name>
<dbReference type="PANTHER" id="PTHR48081:SF6">
    <property type="entry name" value="PEPTIDASE S9 PROLYL OLIGOPEPTIDASE CATALYTIC DOMAIN-CONTAINING PROTEIN"/>
    <property type="match status" value="1"/>
</dbReference>
<dbReference type="Gene3D" id="3.40.50.1820">
    <property type="entry name" value="alpha/beta hydrolase"/>
    <property type="match status" value="1"/>
</dbReference>
<dbReference type="InterPro" id="IPR013094">
    <property type="entry name" value="AB_hydrolase_3"/>
</dbReference>
<protein>
    <recommendedName>
        <fullName evidence="3">Alpha/beta hydrolase fold-3 domain-containing protein</fullName>
    </recommendedName>
</protein>